<keyword evidence="2" id="KW-1133">Transmembrane helix</keyword>
<reference evidence="3 4" key="1">
    <citation type="submission" date="2021-01" db="EMBL/GenBank/DDBJ databases">
        <title>Actinoplanes sp. nov. LDG1-06 isolated from lichen.</title>
        <authorList>
            <person name="Saeng-In P."/>
            <person name="Phongsopitanun W."/>
            <person name="Kanchanasin P."/>
            <person name="Yuki M."/>
            <person name="Kudo T."/>
            <person name="Ohkuma M."/>
            <person name="Tanasupawat S."/>
        </authorList>
    </citation>
    <scope>NUCLEOTIDE SEQUENCE [LARGE SCALE GENOMIC DNA]</scope>
    <source>
        <strain evidence="3 4">LDG1-06</strain>
    </source>
</reference>
<dbReference type="RefSeq" id="WP_203376976.1">
    <property type="nucleotide sequence ID" value="NZ_JAENHP010000004.1"/>
</dbReference>
<evidence type="ECO:0008006" key="5">
    <source>
        <dbReference type="Google" id="ProtNLM"/>
    </source>
</evidence>
<feature type="compositionally biased region" description="Polar residues" evidence="1">
    <location>
        <begin position="242"/>
        <end position="252"/>
    </location>
</feature>
<accession>A0ABS2AAV1</accession>
<proteinExistence type="predicted"/>
<dbReference type="EMBL" id="JAENHP010000004">
    <property type="protein sequence ID" value="MBM2616957.1"/>
    <property type="molecule type" value="Genomic_DNA"/>
</dbReference>
<feature type="transmembrane region" description="Helical" evidence="2">
    <location>
        <begin position="50"/>
        <end position="67"/>
    </location>
</feature>
<dbReference type="Proteomes" id="UP000632138">
    <property type="component" value="Unassembled WGS sequence"/>
</dbReference>
<evidence type="ECO:0000313" key="4">
    <source>
        <dbReference type="Proteomes" id="UP000632138"/>
    </source>
</evidence>
<keyword evidence="2" id="KW-0812">Transmembrane</keyword>
<evidence type="ECO:0000256" key="1">
    <source>
        <dbReference type="SAM" id="MobiDB-lite"/>
    </source>
</evidence>
<feature type="transmembrane region" description="Helical" evidence="2">
    <location>
        <begin position="130"/>
        <end position="148"/>
    </location>
</feature>
<keyword evidence="4" id="KW-1185">Reference proteome</keyword>
<keyword evidence="2" id="KW-0472">Membrane</keyword>
<evidence type="ECO:0000313" key="3">
    <source>
        <dbReference type="EMBL" id="MBM2616957.1"/>
    </source>
</evidence>
<name>A0ABS2AAV1_9ACTN</name>
<organism evidence="3 4">
    <name type="scientific">Paractinoplanes ovalisporus</name>
    <dbReference type="NCBI Taxonomy" id="2810368"/>
    <lineage>
        <taxon>Bacteria</taxon>
        <taxon>Bacillati</taxon>
        <taxon>Actinomycetota</taxon>
        <taxon>Actinomycetes</taxon>
        <taxon>Micromonosporales</taxon>
        <taxon>Micromonosporaceae</taxon>
        <taxon>Paractinoplanes</taxon>
    </lineage>
</organism>
<feature type="transmembrane region" description="Helical" evidence="2">
    <location>
        <begin position="96"/>
        <end position="118"/>
    </location>
</feature>
<sequence length="260" mass="27627">MPSQQHPAPIEIDVTSPEAVVEFGPEPDDRPRRRWDLSGAGRDLLADRRTVPLAAALAALAALMSILSEWQVTTFNPGDVGGDSSERVLPSSVDDMGALGIGFVLGLFLLVPAIVLTLFGPAAARRSVRLTGLSVGGTLLGVLVAVAARLSSESYAVDAVYRVAFDNTRTTMTYGRGIWCAFAAVLLALAALWLAGRHLPADGAVPLIEAADDDTGPAAIWSWRRPSSRREAELDGEPLDLTVSSSQPFTSLQDDRDRPN</sequence>
<feature type="region of interest" description="Disordered" evidence="1">
    <location>
        <begin position="234"/>
        <end position="260"/>
    </location>
</feature>
<gene>
    <name evidence="3" type="ORF">JIG36_15465</name>
</gene>
<comment type="caution">
    <text evidence="3">The sequence shown here is derived from an EMBL/GenBank/DDBJ whole genome shotgun (WGS) entry which is preliminary data.</text>
</comment>
<evidence type="ECO:0000256" key="2">
    <source>
        <dbReference type="SAM" id="Phobius"/>
    </source>
</evidence>
<protein>
    <recommendedName>
        <fullName evidence="5">DNA translocase FtsK 4TM region domain-containing protein</fullName>
    </recommendedName>
</protein>
<feature type="transmembrane region" description="Helical" evidence="2">
    <location>
        <begin position="176"/>
        <end position="195"/>
    </location>
</feature>
<feature type="region of interest" description="Disordered" evidence="1">
    <location>
        <begin position="1"/>
        <end position="34"/>
    </location>
</feature>